<keyword evidence="1" id="KW-1133">Transmembrane helix</keyword>
<dbReference type="PROSITE" id="PS50835">
    <property type="entry name" value="IG_LIKE"/>
    <property type="match status" value="1"/>
</dbReference>
<dbReference type="GO" id="GO:0016020">
    <property type="term" value="C:membrane"/>
    <property type="evidence" value="ECO:0007669"/>
    <property type="project" value="InterPro"/>
</dbReference>
<dbReference type="GO" id="GO:0098609">
    <property type="term" value="P:cell-cell adhesion"/>
    <property type="evidence" value="ECO:0007669"/>
    <property type="project" value="InterPro"/>
</dbReference>
<dbReference type="InterPro" id="IPR003989">
    <property type="entry name" value="VCAM-1"/>
</dbReference>
<name>A0A4W5MN45_9TELE</name>
<dbReference type="Proteomes" id="UP000314982">
    <property type="component" value="Unassembled WGS sequence"/>
</dbReference>
<dbReference type="PANTHER" id="PTHR46013">
    <property type="entry name" value="VASCULAR CELL ADHESION MOLECULE 1"/>
    <property type="match status" value="1"/>
</dbReference>
<dbReference type="Ensembl" id="ENSHHUT00000040761.1">
    <property type="protein sequence ID" value="ENSHHUP00000039223.1"/>
    <property type="gene ID" value="ENSHHUG00000024392.1"/>
</dbReference>
<evidence type="ECO:0000313" key="3">
    <source>
        <dbReference type="Ensembl" id="ENSHHUP00000039223.1"/>
    </source>
</evidence>
<dbReference type="GeneTree" id="ENSGT01150000286924"/>
<feature type="transmembrane region" description="Helical" evidence="1">
    <location>
        <begin position="134"/>
        <end position="152"/>
    </location>
</feature>
<dbReference type="InterPro" id="IPR013783">
    <property type="entry name" value="Ig-like_fold"/>
</dbReference>
<dbReference type="STRING" id="62062.ENSHHUP00000039223"/>
<evidence type="ECO:0000313" key="4">
    <source>
        <dbReference type="Proteomes" id="UP000314982"/>
    </source>
</evidence>
<dbReference type="PANTHER" id="PTHR46013:SF4">
    <property type="entry name" value="B-CELL RECEPTOR CD22-RELATED"/>
    <property type="match status" value="1"/>
</dbReference>
<keyword evidence="4" id="KW-1185">Reference proteome</keyword>
<dbReference type="SMART" id="SM00409">
    <property type="entry name" value="IG"/>
    <property type="match status" value="1"/>
</dbReference>
<keyword evidence="1" id="KW-0812">Transmembrane</keyword>
<sequence>MTGTQHVFNQIQSSDSGEYYCEAQNEMGTDRSRTINMDVKYGPKNTSVSVSPSGEIVEGSSVTLTCSSDANPPVDKYTWYFQNKTFLNGFGQMYNISNFKSKDNGHYHCEAWNGRGSRNSTALMIILQEKQTSGIIVVVLVVILWLFCFMWFRVSILTLAVTRTEENHHRTWTEENHYRTWTKKNHHRTWTVDLRHQTKARCYSSILLLSFCYHI</sequence>
<protein>
    <recommendedName>
        <fullName evidence="2">Ig-like domain-containing protein</fullName>
    </recommendedName>
</protein>
<dbReference type="PRINTS" id="PR01474">
    <property type="entry name" value="VCAM1"/>
</dbReference>
<reference evidence="4" key="1">
    <citation type="submission" date="2018-06" db="EMBL/GenBank/DDBJ databases">
        <title>Genome assembly of Danube salmon.</title>
        <authorList>
            <person name="Macqueen D.J."/>
            <person name="Gundappa M.K."/>
        </authorList>
    </citation>
    <scope>NUCLEOTIDE SEQUENCE [LARGE SCALE GENOMIC DNA]</scope>
</reference>
<dbReference type="SUPFAM" id="SSF48726">
    <property type="entry name" value="Immunoglobulin"/>
    <property type="match status" value="2"/>
</dbReference>
<dbReference type="InterPro" id="IPR007110">
    <property type="entry name" value="Ig-like_dom"/>
</dbReference>
<dbReference type="InterPro" id="IPR036179">
    <property type="entry name" value="Ig-like_dom_sf"/>
</dbReference>
<accession>A0A4W5MN45</accession>
<keyword evidence="1" id="KW-0472">Membrane</keyword>
<dbReference type="Gene3D" id="2.60.40.10">
    <property type="entry name" value="Immunoglobulins"/>
    <property type="match status" value="2"/>
</dbReference>
<reference evidence="3" key="2">
    <citation type="submission" date="2025-08" db="UniProtKB">
        <authorList>
            <consortium name="Ensembl"/>
        </authorList>
    </citation>
    <scope>IDENTIFICATION</scope>
</reference>
<proteinExistence type="predicted"/>
<dbReference type="InterPro" id="IPR003599">
    <property type="entry name" value="Ig_sub"/>
</dbReference>
<dbReference type="Pfam" id="PF13895">
    <property type="entry name" value="Ig_2"/>
    <property type="match status" value="1"/>
</dbReference>
<reference evidence="3" key="3">
    <citation type="submission" date="2025-09" db="UniProtKB">
        <authorList>
            <consortium name="Ensembl"/>
        </authorList>
    </citation>
    <scope>IDENTIFICATION</scope>
</reference>
<evidence type="ECO:0000259" key="2">
    <source>
        <dbReference type="PROSITE" id="PS50835"/>
    </source>
</evidence>
<organism evidence="3 4">
    <name type="scientific">Hucho hucho</name>
    <name type="common">huchen</name>
    <dbReference type="NCBI Taxonomy" id="62062"/>
    <lineage>
        <taxon>Eukaryota</taxon>
        <taxon>Metazoa</taxon>
        <taxon>Chordata</taxon>
        <taxon>Craniata</taxon>
        <taxon>Vertebrata</taxon>
        <taxon>Euteleostomi</taxon>
        <taxon>Actinopterygii</taxon>
        <taxon>Neopterygii</taxon>
        <taxon>Teleostei</taxon>
        <taxon>Protacanthopterygii</taxon>
        <taxon>Salmoniformes</taxon>
        <taxon>Salmonidae</taxon>
        <taxon>Salmoninae</taxon>
        <taxon>Hucho</taxon>
    </lineage>
</organism>
<feature type="domain" description="Ig-like" evidence="2">
    <location>
        <begin position="43"/>
        <end position="125"/>
    </location>
</feature>
<evidence type="ECO:0000256" key="1">
    <source>
        <dbReference type="SAM" id="Phobius"/>
    </source>
</evidence>
<dbReference type="AlphaFoldDB" id="A0A4W5MN45"/>